<gene>
    <name evidence="2" type="ORF">XD93_0834</name>
</gene>
<evidence type="ECO:0000256" key="1">
    <source>
        <dbReference type="SAM" id="MobiDB-lite"/>
    </source>
</evidence>
<reference evidence="3" key="1">
    <citation type="journal article" date="2015" name="MBio">
        <title>Genome-Resolved Metagenomic Analysis Reveals Roles for Candidate Phyla and Other Microbial Community Members in Biogeochemical Transformations in Oil Reservoirs.</title>
        <authorList>
            <person name="Hu P."/>
            <person name="Tom L."/>
            <person name="Singh A."/>
            <person name="Thomas B.C."/>
            <person name="Baker B.J."/>
            <person name="Piceno Y.M."/>
            <person name="Andersen G.L."/>
            <person name="Banfield J.F."/>
        </authorList>
    </citation>
    <scope>NUCLEOTIDE SEQUENCE [LARGE SCALE GENOMIC DNA]</scope>
</reference>
<dbReference type="AlphaFoldDB" id="A0A117LZU0"/>
<protein>
    <submittedName>
        <fullName evidence="2">Uncharacterized protein</fullName>
    </submittedName>
</protein>
<evidence type="ECO:0000313" key="3">
    <source>
        <dbReference type="Proteomes" id="UP000053904"/>
    </source>
</evidence>
<dbReference type="Proteomes" id="UP000053904">
    <property type="component" value="Unassembled WGS sequence"/>
</dbReference>
<accession>A0A117LZU0</accession>
<organism evidence="2 3">
    <name type="scientific">candidate division WS6 bacterium 34_10</name>
    <dbReference type="NCBI Taxonomy" id="1641389"/>
    <lineage>
        <taxon>Bacteria</taxon>
        <taxon>Candidatus Dojkabacteria</taxon>
    </lineage>
</organism>
<evidence type="ECO:0000313" key="2">
    <source>
        <dbReference type="EMBL" id="KUK76582.1"/>
    </source>
</evidence>
<name>A0A117LZU0_9BACT</name>
<feature type="non-terminal residue" evidence="2">
    <location>
        <position position="1"/>
    </location>
</feature>
<dbReference type="EMBL" id="LGGO01000130">
    <property type="protein sequence ID" value="KUK76582.1"/>
    <property type="molecule type" value="Genomic_DNA"/>
</dbReference>
<feature type="compositionally biased region" description="Basic and acidic residues" evidence="1">
    <location>
        <begin position="121"/>
        <end position="130"/>
    </location>
</feature>
<comment type="caution">
    <text evidence="2">The sequence shown here is derived from an EMBL/GenBank/DDBJ whole genome shotgun (WGS) entry which is preliminary data.</text>
</comment>
<sequence>WTPAEVGFCKVGSTATPNYDQLSSSFPEPGETVSWVCSNADGSVNCEASRIDSAGGIPQTGIFDTVLGRVSVGVSFIFLGGLVSQYSRINYFFNSVSEKNQFRREINKQRRKEKRIQRRREKLEDNFKGK</sequence>
<feature type="compositionally biased region" description="Basic residues" evidence="1">
    <location>
        <begin position="109"/>
        <end position="120"/>
    </location>
</feature>
<proteinExistence type="predicted"/>
<feature type="region of interest" description="Disordered" evidence="1">
    <location>
        <begin position="105"/>
        <end position="130"/>
    </location>
</feature>